<evidence type="ECO:0000256" key="1">
    <source>
        <dbReference type="SAM" id="MobiDB-lite"/>
    </source>
</evidence>
<dbReference type="EMBL" id="NMUH01009773">
    <property type="protein sequence ID" value="MQM20383.1"/>
    <property type="molecule type" value="Genomic_DNA"/>
</dbReference>
<keyword evidence="3" id="KW-1185">Reference proteome</keyword>
<comment type="caution">
    <text evidence="2">The sequence shown here is derived from an EMBL/GenBank/DDBJ whole genome shotgun (WGS) entry which is preliminary data.</text>
</comment>
<evidence type="ECO:0000313" key="3">
    <source>
        <dbReference type="Proteomes" id="UP000652761"/>
    </source>
</evidence>
<proteinExistence type="predicted"/>
<sequence>MINFLRPKKNPDTCRLPLLRFACAFSSPPPSSGFSTAASTGGGNPPTTTGVGRLLHPEPNRRQPMRNQYPAIHFPMEFEAAAHPPLPHESAPEITSSSQASSGAHLPRGGQARGREQWETGEEIPIYHLCERGRNHRRKNQADDGEPDSIKDNKFPLISQQTSSCPTAGRFTQHTTRQKSHGSLRTRTSAATPPMPPFAAYSSAGEETTLMTTAPFWTIRM</sequence>
<feature type="region of interest" description="Disordered" evidence="1">
    <location>
        <begin position="160"/>
        <end position="194"/>
    </location>
</feature>
<organism evidence="2 3">
    <name type="scientific">Colocasia esculenta</name>
    <name type="common">Wild taro</name>
    <name type="synonym">Arum esculentum</name>
    <dbReference type="NCBI Taxonomy" id="4460"/>
    <lineage>
        <taxon>Eukaryota</taxon>
        <taxon>Viridiplantae</taxon>
        <taxon>Streptophyta</taxon>
        <taxon>Embryophyta</taxon>
        <taxon>Tracheophyta</taxon>
        <taxon>Spermatophyta</taxon>
        <taxon>Magnoliopsida</taxon>
        <taxon>Liliopsida</taxon>
        <taxon>Araceae</taxon>
        <taxon>Aroideae</taxon>
        <taxon>Colocasieae</taxon>
        <taxon>Colocasia</taxon>
    </lineage>
</organism>
<feature type="compositionally biased region" description="Polar residues" evidence="1">
    <location>
        <begin position="93"/>
        <end position="102"/>
    </location>
</feature>
<name>A0A843XMH2_COLES</name>
<reference evidence="2" key="1">
    <citation type="submission" date="2017-07" db="EMBL/GenBank/DDBJ databases">
        <title>Taro Niue Genome Assembly and Annotation.</title>
        <authorList>
            <person name="Atibalentja N."/>
            <person name="Keating K."/>
            <person name="Fields C.J."/>
        </authorList>
    </citation>
    <scope>NUCLEOTIDE SEQUENCE</scope>
    <source>
        <strain evidence="2">Niue_2</strain>
        <tissue evidence="2">Leaf</tissue>
    </source>
</reference>
<feature type="region of interest" description="Disordered" evidence="1">
    <location>
        <begin position="83"/>
        <end position="120"/>
    </location>
</feature>
<gene>
    <name evidence="2" type="ORF">Taro_053401</name>
</gene>
<protein>
    <submittedName>
        <fullName evidence="2">Uncharacterized protein</fullName>
    </submittedName>
</protein>
<evidence type="ECO:0000313" key="2">
    <source>
        <dbReference type="EMBL" id="MQM20383.1"/>
    </source>
</evidence>
<feature type="region of interest" description="Disordered" evidence="1">
    <location>
        <begin position="28"/>
        <end position="64"/>
    </location>
</feature>
<feature type="compositionally biased region" description="Low complexity" evidence="1">
    <location>
        <begin position="32"/>
        <end position="52"/>
    </location>
</feature>
<dbReference type="Proteomes" id="UP000652761">
    <property type="component" value="Unassembled WGS sequence"/>
</dbReference>
<feature type="compositionally biased region" description="Polar residues" evidence="1">
    <location>
        <begin position="160"/>
        <end position="175"/>
    </location>
</feature>
<accession>A0A843XMH2</accession>
<dbReference type="AlphaFoldDB" id="A0A843XMH2"/>